<dbReference type="PANTHER" id="PTHR34068:SF1">
    <property type="entry name" value="UPF0145 PROTEIN YBJQ"/>
    <property type="match status" value="1"/>
</dbReference>
<dbReference type="InterPro" id="IPR035439">
    <property type="entry name" value="UPF0145_dom_sf"/>
</dbReference>
<name>A0ABT6CMQ6_9SPHN</name>
<evidence type="ECO:0000256" key="1">
    <source>
        <dbReference type="ARBA" id="ARBA00010751"/>
    </source>
</evidence>
<evidence type="ECO:0000313" key="2">
    <source>
        <dbReference type="EMBL" id="MDF8335086.1"/>
    </source>
</evidence>
<dbReference type="InterPro" id="IPR002765">
    <property type="entry name" value="UPF0145_YbjQ-like"/>
</dbReference>
<evidence type="ECO:0000313" key="3">
    <source>
        <dbReference type="Proteomes" id="UP001222770"/>
    </source>
</evidence>
<proteinExistence type="inferred from homology"/>
<dbReference type="PANTHER" id="PTHR34068">
    <property type="entry name" value="UPF0145 PROTEIN YBJQ"/>
    <property type="match status" value="1"/>
</dbReference>
<keyword evidence="3" id="KW-1185">Reference proteome</keyword>
<dbReference type="Proteomes" id="UP001222770">
    <property type="component" value="Unassembled WGS sequence"/>
</dbReference>
<dbReference type="Pfam" id="PF01906">
    <property type="entry name" value="YbjQ_1"/>
    <property type="match status" value="1"/>
</dbReference>
<dbReference type="RefSeq" id="WP_277279906.1">
    <property type="nucleotide sequence ID" value="NZ_JAROCY010000020.1"/>
</dbReference>
<gene>
    <name evidence="2" type="ORF">POM99_17925</name>
</gene>
<protein>
    <submittedName>
        <fullName evidence="2">Heavy metal-binding domain-containing protein</fullName>
    </submittedName>
</protein>
<accession>A0ABT6CMQ6</accession>
<dbReference type="EMBL" id="JAROCY010000020">
    <property type="protein sequence ID" value="MDF8335086.1"/>
    <property type="molecule type" value="Genomic_DNA"/>
</dbReference>
<sequence>MAEHCLNCSEKITDGGMFGAANHALAESTVKAVNLVHGTEFEALCNKCGNDLKVETVHQLKLQLAALNRGLEHALASFPLLTVSVLPGDNRYRALGMVTGNVTVGTGLFNEFSQGLSDMFGVVNQQSGMALKVNKGEAAARAIIVQKAIAMGANCIIGVDIDYGTTTNNAATVNMQGTAIVIPDLAAVFDAQAQAMAEWVSFAMERGRILKRWLDGDIRPGDELGEAVPLPGED</sequence>
<reference evidence="2 3" key="1">
    <citation type="submission" date="2023-03" db="EMBL/GenBank/DDBJ databases">
        <title>Novosphingobium cyanobacteriorum sp. nov., isolated from a eutrophic reservoir during the Microcystis bloom period.</title>
        <authorList>
            <person name="Kang M."/>
            <person name="Le V."/>
            <person name="Ko S.-R."/>
            <person name="Lee S.-A."/>
            <person name="Ahn C.-Y."/>
        </authorList>
    </citation>
    <scope>NUCLEOTIDE SEQUENCE [LARGE SCALE GENOMIC DNA]</scope>
    <source>
        <strain evidence="2 3">HBC54</strain>
    </source>
</reference>
<comment type="similarity">
    <text evidence="1">Belongs to the UPF0145 family.</text>
</comment>
<dbReference type="SUPFAM" id="SSF117782">
    <property type="entry name" value="YbjQ-like"/>
    <property type="match status" value="1"/>
</dbReference>
<comment type="caution">
    <text evidence="2">The sequence shown here is derived from an EMBL/GenBank/DDBJ whole genome shotgun (WGS) entry which is preliminary data.</text>
</comment>
<organism evidence="2 3">
    <name type="scientific">Novosphingobium cyanobacteriorum</name>
    <dbReference type="NCBI Taxonomy" id="3024215"/>
    <lineage>
        <taxon>Bacteria</taxon>
        <taxon>Pseudomonadati</taxon>
        <taxon>Pseudomonadota</taxon>
        <taxon>Alphaproteobacteria</taxon>
        <taxon>Sphingomonadales</taxon>
        <taxon>Sphingomonadaceae</taxon>
        <taxon>Novosphingobium</taxon>
    </lineage>
</organism>
<dbReference type="Gene3D" id="3.30.110.70">
    <property type="entry name" value="Hypothetical protein apc22750. Chain B"/>
    <property type="match status" value="1"/>
</dbReference>